<evidence type="ECO:0000313" key="5">
    <source>
        <dbReference type="EMBL" id="KAG5680404.1"/>
    </source>
</evidence>
<dbReference type="InterPro" id="IPR011022">
    <property type="entry name" value="Arrestin_C-like"/>
</dbReference>
<evidence type="ECO:0000256" key="1">
    <source>
        <dbReference type="ARBA" id="ARBA00005298"/>
    </source>
</evidence>
<dbReference type="PANTHER" id="PTHR11792:SF18">
    <property type="entry name" value="FI20035P1"/>
    <property type="match status" value="1"/>
</dbReference>
<dbReference type="InterPro" id="IPR014756">
    <property type="entry name" value="Ig_E-set"/>
</dbReference>
<feature type="region of interest" description="Disordered" evidence="3">
    <location>
        <begin position="602"/>
        <end position="622"/>
    </location>
</feature>
<dbReference type="InterPro" id="IPR011021">
    <property type="entry name" value="Arrestin-like_N"/>
</dbReference>
<dbReference type="GO" id="GO:0005737">
    <property type="term" value="C:cytoplasm"/>
    <property type="evidence" value="ECO:0007669"/>
    <property type="project" value="TreeGrafter"/>
</dbReference>
<dbReference type="GO" id="GO:0001664">
    <property type="term" value="F:G protein-coupled receptor binding"/>
    <property type="evidence" value="ECO:0007669"/>
    <property type="project" value="TreeGrafter"/>
</dbReference>
<dbReference type="PRINTS" id="PR00309">
    <property type="entry name" value="ARRESTIN"/>
</dbReference>
<name>A0A9J6CE87_POLVA</name>
<dbReference type="InterPro" id="IPR014753">
    <property type="entry name" value="Arrestin_N"/>
</dbReference>
<dbReference type="Pfam" id="PF00339">
    <property type="entry name" value="Arrestin_N"/>
    <property type="match status" value="1"/>
</dbReference>
<evidence type="ECO:0000256" key="2">
    <source>
        <dbReference type="ARBA" id="ARBA00022606"/>
    </source>
</evidence>
<evidence type="ECO:0000313" key="6">
    <source>
        <dbReference type="Proteomes" id="UP001107558"/>
    </source>
</evidence>
<dbReference type="AlphaFoldDB" id="A0A9J6CE87"/>
<dbReference type="Gene3D" id="2.60.40.840">
    <property type="match status" value="1"/>
</dbReference>
<protein>
    <recommendedName>
        <fullName evidence="4">Arrestin C-terminal-like domain-containing protein</fullName>
    </recommendedName>
</protein>
<feature type="domain" description="Arrestin C-terminal-like" evidence="4">
    <location>
        <begin position="290"/>
        <end position="497"/>
    </location>
</feature>
<evidence type="ECO:0000259" key="4">
    <source>
        <dbReference type="SMART" id="SM01017"/>
    </source>
</evidence>
<dbReference type="InterPro" id="IPR000698">
    <property type="entry name" value="Arrestin"/>
</dbReference>
<comment type="similarity">
    <text evidence="1">Belongs to the arrestin family.</text>
</comment>
<keyword evidence="6" id="KW-1185">Reference proteome</keyword>
<dbReference type="Gene3D" id="2.60.40.640">
    <property type="match status" value="1"/>
</dbReference>
<keyword evidence="2" id="KW-0716">Sensory transduction</keyword>
<dbReference type="EMBL" id="JADBJN010000001">
    <property type="protein sequence ID" value="KAG5680404.1"/>
    <property type="molecule type" value="Genomic_DNA"/>
</dbReference>
<organism evidence="5 6">
    <name type="scientific">Polypedilum vanderplanki</name>
    <name type="common">Sleeping chironomid midge</name>
    <dbReference type="NCBI Taxonomy" id="319348"/>
    <lineage>
        <taxon>Eukaryota</taxon>
        <taxon>Metazoa</taxon>
        <taxon>Ecdysozoa</taxon>
        <taxon>Arthropoda</taxon>
        <taxon>Hexapoda</taxon>
        <taxon>Insecta</taxon>
        <taxon>Pterygota</taxon>
        <taxon>Neoptera</taxon>
        <taxon>Endopterygota</taxon>
        <taxon>Diptera</taxon>
        <taxon>Nematocera</taxon>
        <taxon>Chironomoidea</taxon>
        <taxon>Chironomidae</taxon>
        <taxon>Chironominae</taxon>
        <taxon>Polypedilum</taxon>
        <taxon>Polypedilum</taxon>
    </lineage>
</organism>
<accession>A0A9J6CE87</accession>
<proteinExistence type="inferred from homology"/>
<dbReference type="Proteomes" id="UP001107558">
    <property type="component" value="Chromosome 1"/>
</dbReference>
<dbReference type="PANTHER" id="PTHR11792">
    <property type="entry name" value="ARRESTIN"/>
    <property type="match status" value="1"/>
</dbReference>
<dbReference type="GO" id="GO:0002031">
    <property type="term" value="P:G protein-coupled receptor internalization"/>
    <property type="evidence" value="ECO:0007669"/>
    <property type="project" value="TreeGrafter"/>
</dbReference>
<dbReference type="SUPFAM" id="SSF81296">
    <property type="entry name" value="E set domains"/>
    <property type="match status" value="2"/>
</dbReference>
<reference evidence="5" key="1">
    <citation type="submission" date="2021-03" db="EMBL/GenBank/DDBJ databases">
        <title>Chromosome level genome of the anhydrobiotic midge Polypedilum vanderplanki.</title>
        <authorList>
            <person name="Yoshida Y."/>
            <person name="Kikawada T."/>
            <person name="Gusev O."/>
        </authorList>
    </citation>
    <scope>NUCLEOTIDE SEQUENCE</scope>
    <source>
        <strain evidence="5">NIAS01</strain>
        <tissue evidence="5">Whole body or cell culture</tissue>
    </source>
</reference>
<dbReference type="InterPro" id="IPR014752">
    <property type="entry name" value="Arrestin-like_C"/>
</dbReference>
<evidence type="ECO:0000256" key="3">
    <source>
        <dbReference type="SAM" id="MobiDB-lite"/>
    </source>
</evidence>
<gene>
    <name evidence="5" type="ORF">PVAND_009913</name>
</gene>
<dbReference type="Pfam" id="PF02752">
    <property type="entry name" value="Arrestin_C"/>
    <property type="match status" value="1"/>
</dbReference>
<dbReference type="SMART" id="SM01017">
    <property type="entry name" value="Arrestin_C"/>
    <property type="match status" value="1"/>
</dbReference>
<dbReference type="OrthoDB" id="6500995at2759"/>
<sequence>MKENDDETILKAPSSPTILQKPKENDDSLGSQKVYKKTSSNQLLTLYLGTRELVSRAGVVDPIKGVIYIDPRVIESNQKVYCQLTLTFRYGREDEEVMGLKFCNEAIVALQQIWPRLDIEQNFQLTPLQEALVERLGQNSIPFMIEIGSVTPPSVQLLPAKRYTGAPIGTSYDIRVYTVPTADNADERIQRRSTVRLGIRLLHKICPDITLAGNEPSHHQQQPTVPRSLRLRLSPKARKLIKQTSLIIHGSNSNNTNNSNGTVKSIVEADVTDSMNKGPFGSVDKPFLWTEGRVSLKASLNKSAYTHGENVNITIDVKNDSRKIVRKIRIFAVQHVDVCMFSNGKFKNIVAEVDVSKQIGSGESLHGVYSLLPIRGTTKNWIAVEGALFSTSNYDTSLAALNSKLASSAPRGCIYPALQIQQQQHQLQQQHSQQESHHLVRQQSINQVQSGCGTSTGEEKNVFAIYVSYYVKVKLSLSAMGGEVSLKLPFILGNIDSVDGNCVDKTVQPNHSNDLHLNDHQCLDDIRRPTFDRSESISDTGKLEENAHETQLLSRNSSVNCKSIDYDCDDVLGNAGVVAGNMTINNEGIEFINQKFCEMNRRSSNRSSDSSTSDIEESDETKQEINVIQAQVHCQKYLESDI</sequence>
<comment type="caution">
    <text evidence="5">The sequence shown here is derived from an EMBL/GenBank/DDBJ whole genome shotgun (WGS) entry which is preliminary data.</text>
</comment>
<dbReference type="GO" id="GO:0007165">
    <property type="term" value="P:signal transduction"/>
    <property type="evidence" value="ECO:0007669"/>
    <property type="project" value="InterPro"/>
</dbReference>
<feature type="region of interest" description="Disordered" evidence="3">
    <location>
        <begin position="1"/>
        <end position="32"/>
    </location>
</feature>